<dbReference type="OrthoDB" id="541052at2759"/>
<protein>
    <submittedName>
        <fullName evidence="3">SPOSA6832_01019-mRNA-1:cds</fullName>
    </submittedName>
</protein>
<feature type="compositionally biased region" description="Basic and acidic residues" evidence="1">
    <location>
        <begin position="62"/>
        <end position="71"/>
    </location>
</feature>
<feature type="domain" description="Glycosyl transferase CAP10" evidence="2">
    <location>
        <begin position="412"/>
        <end position="693"/>
    </location>
</feature>
<dbReference type="PANTHER" id="PTHR12203:SF118">
    <property type="entry name" value="BETA-1,2-XYLOSYLTRANSFERASE 1"/>
    <property type="match status" value="1"/>
</dbReference>
<feature type="compositionally biased region" description="Basic and acidic residues" evidence="1">
    <location>
        <begin position="1"/>
        <end position="24"/>
    </location>
</feature>
<organism evidence="3 4">
    <name type="scientific">Sporidiobolus salmonicolor</name>
    <name type="common">Yeast-like fungus</name>
    <name type="synonym">Sporobolomyces salmonicolor</name>
    <dbReference type="NCBI Taxonomy" id="5005"/>
    <lineage>
        <taxon>Eukaryota</taxon>
        <taxon>Fungi</taxon>
        <taxon>Dikarya</taxon>
        <taxon>Basidiomycota</taxon>
        <taxon>Pucciniomycotina</taxon>
        <taxon>Microbotryomycetes</taxon>
        <taxon>Sporidiobolales</taxon>
        <taxon>Sporidiobolaceae</taxon>
        <taxon>Sporobolomyces</taxon>
    </lineage>
</organism>
<gene>
    <name evidence="3" type="primary">SPOSA6832_01019</name>
</gene>
<accession>A0A0D6EHG4</accession>
<dbReference type="EMBL" id="CENE01000003">
    <property type="protein sequence ID" value="CEQ39467.1"/>
    <property type="molecule type" value="Genomic_DNA"/>
</dbReference>
<dbReference type="AlphaFoldDB" id="A0A0D6EHG4"/>
<dbReference type="SMART" id="SM00672">
    <property type="entry name" value="CAP10"/>
    <property type="match status" value="1"/>
</dbReference>
<dbReference type="InterPro" id="IPR051091">
    <property type="entry name" value="O-Glucosyltr/Glycosyltrsf_90"/>
</dbReference>
<sequence>MTEHVRRRSADAQHQHDDDARDWPRPSYLGRTPRVNQGSSWEKNARRGELGGRAAGLGLTGWRDKGKERRPTHSSAAPALARSAAVLFRLLCSARGIALLATLGLVWFTTTCVRTNSDTLAKKRVPPALFPYIRHSGNVIHYLSPAAGSRVKSWHDYLVQSDPNRPLPPAEIQARSQHTYHPNGLLLVNPNGKHPIYQLIERAEKRWKEKVATQSRTLSEAVRTYKQRYKRNPPKGFDDWWNFCEMHDVQLRDEYDQIARDLEPHWSLEASDSRHRNRVMQERDHTFTVAMHPGEPQPTRHGPYADLKRATDIAELLALYAGRMPRPLNITFIIDDNPAVMLPYSQRERMVELARQGEYYGPSEFVEPEDPTLSNFAQACAPNSPLRRSERGEFTPDYSGEAARSFIWDHGKVMDLCQHPEARKLHGHTMQQGVPIGPIVPLFAFAKTRLHADILSTPLEQYEDHYIGYDPPWEGKSQNKVLWRGSTTGVVFDRHTPWRRSQRARLHLMSHETEGDKPVIWSQRGLLRESNTSVATLNQLYMDTSFSGAPHQCDYETCELLRKTIDFKPTIGIVETNTYKYLIDVDGNGWSGRFHRLMSTRSMLLKSTAFPEWYQDRIQEWVHYVPIKIDYADVYDVMAFFVGTPDGEGGHDSLAEKIGAAGQQWARDYWRRVDMAAYMYRLSLEYSRILSHDEGDVDYVEMPIFDL</sequence>
<evidence type="ECO:0000256" key="1">
    <source>
        <dbReference type="SAM" id="MobiDB-lite"/>
    </source>
</evidence>
<evidence type="ECO:0000313" key="4">
    <source>
        <dbReference type="Proteomes" id="UP000243876"/>
    </source>
</evidence>
<dbReference type="Pfam" id="PF05686">
    <property type="entry name" value="Glyco_transf_90"/>
    <property type="match status" value="1"/>
</dbReference>
<dbReference type="InterPro" id="IPR006598">
    <property type="entry name" value="CAP10"/>
</dbReference>
<evidence type="ECO:0000259" key="2">
    <source>
        <dbReference type="SMART" id="SM00672"/>
    </source>
</evidence>
<feature type="region of interest" description="Disordered" evidence="1">
    <location>
        <begin position="1"/>
        <end position="76"/>
    </location>
</feature>
<evidence type="ECO:0000313" key="3">
    <source>
        <dbReference type="EMBL" id="CEQ39467.1"/>
    </source>
</evidence>
<reference evidence="4" key="1">
    <citation type="submission" date="2015-02" db="EMBL/GenBank/DDBJ databases">
        <authorList>
            <person name="Gon?alves P."/>
        </authorList>
    </citation>
    <scope>NUCLEOTIDE SEQUENCE [LARGE SCALE GENOMIC DNA]</scope>
</reference>
<dbReference type="Proteomes" id="UP000243876">
    <property type="component" value="Unassembled WGS sequence"/>
</dbReference>
<dbReference type="PANTHER" id="PTHR12203">
    <property type="entry name" value="KDEL LYS-ASP-GLU-LEU CONTAINING - RELATED"/>
    <property type="match status" value="1"/>
</dbReference>
<keyword evidence="4" id="KW-1185">Reference proteome</keyword>
<name>A0A0D6EHG4_SPOSA</name>
<proteinExistence type="predicted"/>